<evidence type="ECO:0000313" key="2">
    <source>
        <dbReference type="EMBL" id="CAF9910317.1"/>
    </source>
</evidence>
<dbReference type="EMBL" id="CAJPDR010000041">
    <property type="protein sequence ID" value="CAF9910317.1"/>
    <property type="molecule type" value="Genomic_DNA"/>
</dbReference>
<feature type="region of interest" description="Disordered" evidence="1">
    <location>
        <begin position="131"/>
        <end position="179"/>
    </location>
</feature>
<name>A0A8H3EQL4_9LECA</name>
<feature type="compositionally biased region" description="Low complexity" evidence="1">
    <location>
        <begin position="472"/>
        <end position="484"/>
    </location>
</feature>
<sequence length="654" mass="73142">MQKGAATLVRSPATASLYANQRQSFEDPNLIYSDLQPHTLPTLKQQAALTELLVFDDDKILAWLTILRSIEPGFRYRAGQGCLSNQQLDALSTLKDCSDSNILAWLTLSFLPSDVNRQCTLNDTISTSRFPVVSPSSHLRWPSTDPSLRSSNSSRAPSAVFSSHSSYDTPRSSLGYSTSLPELPEGTAYNDESDHVHWCTYGEHCKPIRKCEGWKRHEREHETPYLCMPHGPVEYTQHGRVCVLCHKVDPDADHLAKHNISICVGKFKEPLKKSRRTDMIKHLALHRVHSKVGAILADQWRCGFNKKYFSCGLCVVFFTSITDRWNHIDNEHWRHGQNMGKWELSNSIRGLLLETEVQTAWRVLLRSHPYLVESNLRWDMPLAEGLQLRLELSEEPGLVLANAALELSNYEWVRPSQEGLMAMTGREEMLFDPFSPASRSPTAATDPPLSISTYQSMPDHTQPRAPLSRLLPGSPASSSVEPSSTRFQNLQGDPPLTPSAFFNYQLSADDFRNDTFLYPGQPMDPNVSDIPSQLSTGACLQEWRAMDTSQPLDDKTRIQDRLSEGGALLVAQSSSPRHVHETNDATIDEQGPISDFRNDTHTNYTGRVPTSTFFHGRTAHFSKPLPPLPIPDLPGNASRAAAHRPTTPMDLGTG</sequence>
<comment type="caution">
    <text evidence="2">The sequence shown here is derived from an EMBL/GenBank/DDBJ whole genome shotgun (WGS) entry which is preliminary data.</text>
</comment>
<gene>
    <name evidence="2" type="ORF">ALECFALPRED_006463</name>
</gene>
<evidence type="ECO:0000256" key="1">
    <source>
        <dbReference type="SAM" id="MobiDB-lite"/>
    </source>
</evidence>
<feature type="region of interest" description="Disordered" evidence="1">
    <location>
        <begin position="625"/>
        <end position="654"/>
    </location>
</feature>
<dbReference type="OrthoDB" id="5392844at2759"/>
<dbReference type="AlphaFoldDB" id="A0A8H3EQL4"/>
<organism evidence="2 3">
    <name type="scientific">Alectoria fallacina</name>
    <dbReference type="NCBI Taxonomy" id="1903189"/>
    <lineage>
        <taxon>Eukaryota</taxon>
        <taxon>Fungi</taxon>
        <taxon>Dikarya</taxon>
        <taxon>Ascomycota</taxon>
        <taxon>Pezizomycotina</taxon>
        <taxon>Lecanoromycetes</taxon>
        <taxon>OSLEUM clade</taxon>
        <taxon>Lecanoromycetidae</taxon>
        <taxon>Lecanorales</taxon>
        <taxon>Lecanorineae</taxon>
        <taxon>Parmeliaceae</taxon>
        <taxon>Alectoria</taxon>
    </lineage>
</organism>
<protein>
    <recommendedName>
        <fullName evidence="4">C2H2-type domain-containing protein</fullName>
    </recommendedName>
</protein>
<dbReference type="Proteomes" id="UP000664203">
    <property type="component" value="Unassembled WGS sequence"/>
</dbReference>
<reference evidence="2" key="1">
    <citation type="submission" date="2021-03" db="EMBL/GenBank/DDBJ databases">
        <authorList>
            <person name="Tagirdzhanova G."/>
        </authorList>
    </citation>
    <scope>NUCLEOTIDE SEQUENCE</scope>
</reference>
<evidence type="ECO:0008006" key="4">
    <source>
        <dbReference type="Google" id="ProtNLM"/>
    </source>
</evidence>
<accession>A0A8H3EQL4</accession>
<keyword evidence="3" id="KW-1185">Reference proteome</keyword>
<feature type="region of interest" description="Disordered" evidence="1">
    <location>
        <begin position="432"/>
        <end position="494"/>
    </location>
</feature>
<feature type="compositionally biased region" description="Low complexity" evidence="1">
    <location>
        <begin position="143"/>
        <end position="166"/>
    </location>
</feature>
<evidence type="ECO:0000313" key="3">
    <source>
        <dbReference type="Proteomes" id="UP000664203"/>
    </source>
</evidence>
<feature type="compositionally biased region" description="Polar residues" evidence="1">
    <location>
        <begin position="167"/>
        <end position="179"/>
    </location>
</feature>
<proteinExistence type="predicted"/>
<feature type="compositionally biased region" description="Polar residues" evidence="1">
    <location>
        <begin position="450"/>
        <end position="459"/>
    </location>
</feature>